<dbReference type="GeneID" id="36590820"/>
<dbReference type="SUPFAM" id="SSF48452">
    <property type="entry name" value="TPR-like"/>
    <property type="match status" value="1"/>
</dbReference>
<dbReference type="Proteomes" id="UP000235371">
    <property type="component" value="Unassembled WGS sequence"/>
</dbReference>
<dbReference type="InParanoid" id="A0A2J6TJQ0"/>
<evidence type="ECO:0000313" key="4">
    <source>
        <dbReference type="Proteomes" id="UP000235371"/>
    </source>
</evidence>
<feature type="region of interest" description="Disordered" evidence="1">
    <location>
        <begin position="443"/>
        <end position="467"/>
    </location>
</feature>
<organism evidence="3 4">
    <name type="scientific">Hyaloscypha bicolor E</name>
    <dbReference type="NCBI Taxonomy" id="1095630"/>
    <lineage>
        <taxon>Eukaryota</taxon>
        <taxon>Fungi</taxon>
        <taxon>Dikarya</taxon>
        <taxon>Ascomycota</taxon>
        <taxon>Pezizomycotina</taxon>
        <taxon>Leotiomycetes</taxon>
        <taxon>Helotiales</taxon>
        <taxon>Hyaloscyphaceae</taxon>
        <taxon>Hyaloscypha</taxon>
        <taxon>Hyaloscypha bicolor</taxon>
    </lineage>
</organism>
<evidence type="ECO:0000313" key="3">
    <source>
        <dbReference type="EMBL" id="PMD63245.1"/>
    </source>
</evidence>
<dbReference type="EMBL" id="KZ613782">
    <property type="protein sequence ID" value="PMD63245.1"/>
    <property type="molecule type" value="Genomic_DNA"/>
</dbReference>
<reference evidence="3 4" key="1">
    <citation type="submission" date="2016-04" db="EMBL/GenBank/DDBJ databases">
        <title>A degradative enzymes factory behind the ericoid mycorrhizal symbiosis.</title>
        <authorList>
            <consortium name="DOE Joint Genome Institute"/>
            <person name="Martino E."/>
            <person name="Morin E."/>
            <person name="Grelet G."/>
            <person name="Kuo A."/>
            <person name="Kohler A."/>
            <person name="Daghino S."/>
            <person name="Barry K."/>
            <person name="Choi C."/>
            <person name="Cichocki N."/>
            <person name="Clum A."/>
            <person name="Copeland A."/>
            <person name="Hainaut M."/>
            <person name="Haridas S."/>
            <person name="Labutti K."/>
            <person name="Lindquist E."/>
            <person name="Lipzen A."/>
            <person name="Khouja H.-R."/>
            <person name="Murat C."/>
            <person name="Ohm R."/>
            <person name="Olson A."/>
            <person name="Spatafora J."/>
            <person name="Veneault-Fourrey C."/>
            <person name="Henrissat B."/>
            <person name="Grigoriev I."/>
            <person name="Martin F."/>
            <person name="Perotto S."/>
        </authorList>
    </citation>
    <scope>NUCLEOTIDE SEQUENCE [LARGE SCALE GENOMIC DNA]</scope>
    <source>
        <strain evidence="3 4">E</strain>
    </source>
</reference>
<evidence type="ECO:0000259" key="2">
    <source>
        <dbReference type="Pfam" id="PF14420"/>
    </source>
</evidence>
<accession>A0A2J6TJQ0</accession>
<evidence type="ECO:0000256" key="1">
    <source>
        <dbReference type="SAM" id="MobiDB-lite"/>
    </source>
</evidence>
<feature type="domain" description="Clr5" evidence="2">
    <location>
        <begin position="20"/>
        <end position="79"/>
    </location>
</feature>
<proteinExistence type="predicted"/>
<feature type="compositionally biased region" description="Polar residues" evidence="1">
    <location>
        <begin position="1"/>
        <end position="11"/>
    </location>
</feature>
<feature type="region of interest" description="Disordered" evidence="1">
    <location>
        <begin position="1"/>
        <end position="21"/>
    </location>
</feature>
<dbReference type="Gene3D" id="1.25.40.10">
    <property type="entry name" value="Tetratricopeptide repeat domain"/>
    <property type="match status" value="1"/>
</dbReference>
<dbReference type="Pfam" id="PF14420">
    <property type="entry name" value="Clr5"/>
    <property type="match status" value="1"/>
</dbReference>
<protein>
    <recommendedName>
        <fullName evidence="2">Clr5 domain-containing protein</fullName>
    </recommendedName>
</protein>
<dbReference type="PANTHER" id="PTHR38788">
    <property type="entry name" value="CLR5 DOMAIN-CONTAINING PROTEIN"/>
    <property type="match status" value="1"/>
</dbReference>
<gene>
    <name evidence="3" type="ORF">K444DRAFT_626980</name>
</gene>
<dbReference type="AlphaFoldDB" id="A0A2J6TJQ0"/>
<dbReference type="InterPro" id="IPR025676">
    <property type="entry name" value="Clr5_dom"/>
</dbReference>
<sequence>MVGNVTTSTLQDHAGEPPTQEYWDKIKPDVFRIYIEGDKSGNIKPANLEDTMAEIQRSHGLQGCVRTWKDKIKEWGFSKNISTRNKQWIAAKGTKRKQEGKDTAFFQGGVRIAPTKIQDCKRRKTRTMSFPLSAPSTTSHACWIHSPDSERQSLTTSMADMQQLPSISGIDLWMADKNQPWSQYALRRQTGDNVERVLAEFELLPKQLEDAGLTEHKNKFEEGQASEYLSNRQDSPLELRCISDRFLAESHSTIVNEQWEETVEESSLECVSDLAVKLASSHIEHDESAPQTLKKEFELAEALERMGQYEKAEYHCRRILDIHSQIVVEAFLGKILAKTHRFEEATFLLFHALAAFIILFIQNSLDENARLFARIEAVMIELLLQSDEGAPSLTDHWGLMRDTLQKPTSDGEIYQICPQLFLHGFSFAHECLALGLVDSNQCSSRDRKGNSSPGICTSFEKGKEMDI</sequence>
<dbReference type="RefSeq" id="XP_024740149.1">
    <property type="nucleotide sequence ID" value="XM_024882743.1"/>
</dbReference>
<dbReference type="OrthoDB" id="3532984at2759"/>
<dbReference type="PANTHER" id="PTHR38788:SF3">
    <property type="entry name" value="CLR5 DOMAIN-CONTAINING PROTEIN"/>
    <property type="match status" value="1"/>
</dbReference>
<name>A0A2J6TJQ0_9HELO</name>
<dbReference type="InterPro" id="IPR011990">
    <property type="entry name" value="TPR-like_helical_dom_sf"/>
</dbReference>
<keyword evidence="4" id="KW-1185">Reference proteome</keyword>